<dbReference type="Pfam" id="PF12796">
    <property type="entry name" value="Ank_2"/>
    <property type="match status" value="1"/>
</dbReference>
<keyword evidence="2 3" id="KW-0040">ANK repeat</keyword>
<protein>
    <submittedName>
        <fullName evidence="4">Uncharacterized protein</fullName>
    </submittedName>
</protein>
<dbReference type="InterPro" id="IPR002110">
    <property type="entry name" value="Ankyrin_rpt"/>
</dbReference>
<dbReference type="PANTHER" id="PTHR24198">
    <property type="entry name" value="ANKYRIN REPEAT AND PROTEIN KINASE DOMAIN-CONTAINING PROTEIN"/>
    <property type="match status" value="1"/>
</dbReference>
<keyword evidence="5" id="KW-1185">Reference proteome</keyword>
<dbReference type="AlphaFoldDB" id="A0A261TE22"/>
<sequence length="350" mass="37574">MAKAKKKLLPKNFDELLEAGDHEALKAVFETCALDARGGYSKQTALAFNDFPDALVRWLVEQGADIGAVDSYGETPLHARAGHWQGRIEVLLDLGADVNAGEGARGTPLQEAAGVGNAANARLLLARGARVDALNAQRLTPLEYALQRCSNTQLCGMAEVACVLLDAGAARTPRMTDFVTRLGENFEFHRANFDPDSVAETSAALDRLYALFDVPPVPRRVLHDGKTPIVARAGTWEDQHQELWELLVPSSGAAATVQGEVIRVTGKIHRELYGNGGVNWGADFRAMADALLVHLGSGAALPAAQRDEAATLVAEVKRKDGDTFRLCELAVAWVALNPKPVALPAPAYKR</sequence>
<dbReference type="InterPro" id="IPR036770">
    <property type="entry name" value="Ankyrin_rpt-contain_sf"/>
</dbReference>
<dbReference type="PANTHER" id="PTHR24198:SF165">
    <property type="entry name" value="ANKYRIN REPEAT-CONTAINING PROTEIN-RELATED"/>
    <property type="match status" value="1"/>
</dbReference>
<gene>
    <name evidence="4" type="ORF">CAL25_16000</name>
</gene>
<name>A0A261TE22_9BORD</name>
<dbReference type="EMBL" id="NEVP01000010">
    <property type="protein sequence ID" value="OZI47896.1"/>
    <property type="molecule type" value="Genomic_DNA"/>
</dbReference>
<accession>A0A261TE22</accession>
<comment type="caution">
    <text evidence="4">The sequence shown here is derived from an EMBL/GenBank/DDBJ whole genome shotgun (WGS) entry which is preliminary data.</text>
</comment>
<evidence type="ECO:0000256" key="1">
    <source>
        <dbReference type="ARBA" id="ARBA00022737"/>
    </source>
</evidence>
<organism evidence="4 5">
    <name type="scientific">Bordetella genomosp. 5</name>
    <dbReference type="NCBI Taxonomy" id="1395608"/>
    <lineage>
        <taxon>Bacteria</taxon>
        <taxon>Pseudomonadati</taxon>
        <taxon>Pseudomonadota</taxon>
        <taxon>Betaproteobacteria</taxon>
        <taxon>Burkholderiales</taxon>
        <taxon>Alcaligenaceae</taxon>
        <taxon>Bordetella</taxon>
    </lineage>
</organism>
<dbReference type="SUPFAM" id="SSF48403">
    <property type="entry name" value="Ankyrin repeat"/>
    <property type="match status" value="1"/>
</dbReference>
<evidence type="ECO:0000256" key="2">
    <source>
        <dbReference type="ARBA" id="ARBA00023043"/>
    </source>
</evidence>
<evidence type="ECO:0000313" key="5">
    <source>
        <dbReference type="Proteomes" id="UP000216913"/>
    </source>
</evidence>
<proteinExistence type="predicted"/>
<reference evidence="4 5" key="1">
    <citation type="submission" date="2017-05" db="EMBL/GenBank/DDBJ databases">
        <title>Complete and WGS of Bordetella genogroups.</title>
        <authorList>
            <person name="Spilker T."/>
            <person name="LiPuma J."/>
        </authorList>
    </citation>
    <scope>NUCLEOTIDE SEQUENCE [LARGE SCALE GENOMIC DNA]</scope>
    <source>
        <strain evidence="4 5">AU10456</strain>
    </source>
</reference>
<keyword evidence="1" id="KW-0677">Repeat</keyword>
<dbReference type="RefSeq" id="WP_094801669.1">
    <property type="nucleotide sequence ID" value="NZ_NEVP01000010.1"/>
</dbReference>
<feature type="repeat" description="ANK" evidence="3">
    <location>
        <begin position="104"/>
        <end position="136"/>
    </location>
</feature>
<evidence type="ECO:0000313" key="4">
    <source>
        <dbReference type="EMBL" id="OZI47896.1"/>
    </source>
</evidence>
<dbReference type="PROSITE" id="PS50088">
    <property type="entry name" value="ANK_REPEAT"/>
    <property type="match status" value="1"/>
</dbReference>
<dbReference type="OrthoDB" id="9812708at2"/>
<evidence type="ECO:0000256" key="3">
    <source>
        <dbReference type="PROSITE-ProRule" id="PRU00023"/>
    </source>
</evidence>
<dbReference type="Proteomes" id="UP000216913">
    <property type="component" value="Unassembled WGS sequence"/>
</dbReference>
<dbReference type="Gene3D" id="1.25.40.20">
    <property type="entry name" value="Ankyrin repeat-containing domain"/>
    <property type="match status" value="1"/>
</dbReference>